<accession>A0ABP3TWR9</accession>
<gene>
    <name evidence="1" type="ORF">GCM10008905_07580</name>
</gene>
<name>A0ABP3TWR9_9CLOT</name>
<proteinExistence type="predicted"/>
<sequence>MSCGQDPNFVDHISRFIGEVVTVYTTSGGDSGEGFTGVLLAANRNFIRLLTRIGPAPACALGSCCDRDRDRDDRGRDRDDRGRINCRFSNTGSVVDIPVDRIASFVHNTL</sequence>
<protein>
    <submittedName>
        <fullName evidence="1">Uncharacterized protein</fullName>
    </submittedName>
</protein>
<dbReference type="RefSeq" id="WP_343766822.1">
    <property type="nucleotide sequence ID" value="NZ_BAAACF010000001.1"/>
</dbReference>
<evidence type="ECO:0000313" key="1">
    <source>
        <dbReference type="EMBL" id="GAA0719474.1"/>
    </source>
</evidence>
<reference evidence="2" key="1">
    <citation type="journal article" date="2019" name="Int. J. Syst. Evol. Microbiol.">
        <title>The Global Catalogue of Microorganisms (GCM) 10K type strain sequencing project: providing services to taxonomists for standard genome sequencing and annotation.</title>
        <authorList>
            <consortium name="The Broad Institute Genomics Platform"/>
            <consortium name="The Broad Institute Genome Sequencing Center for Infectious Disease"/>
            <person name="Wu L."/>
            <person name="Ma J."/>
        </authorList>
    </citation>
    <scope>NUCLEOTIDE SEQUENCE [LARGE SCALE GENOMIC DNA]</scope>
    <source>
        <strain evidence="2">JCM 1405</strain>
    </source>
</reference>
<dbReference type="EMBL" id="BAAACF010000001">
    <property type="protein sequence ID" value="GAA0719474.1"/>
    <property type="molecule type" value="Genomic_DNA"/>
</dbReference>
<dbReference type="Proteomes" id="UP001500339">
    <property type="component" value="Unassembled WGS sequence"/>
</dbReference>
<keyword evidence="2" id="KW-1185">Reference proteome</keyword>
<organism evidence="1 2">
    <name type="scientific">Clostridium malenominatum</name>
    <dbReference type="NCBI Taxonomy" id="1539"/>
    <lineage>
        <taxon>Bacteria</taxon>
        <taxon>Bacillati</taxon>
        <taxon>Bacillota</taxon>
        <taxon>Clostridia</taxon>
        <taxon>Eubacteriales</taxon>
        <taxon>Clostridiaceae</taxon>
        <taxon>Clostridium</taxon>
    </lineage>
</organism>
<evidence type="ECO:0000313" key="2">
    <source>
        <dbReference type="Proteomes" id="UP001500339"/>
    </source>
</evidence>
<comment type="caution">
    <text evidence="1">The sequence shown here is derived from an EMBL/GenBank/DDBJ whole genome shotgun (WGS) entry which is preliminary data.</text>
</comment>